<evidence type="ECO:0000313" key="1">
    <source>
        <dbReference type="EMBL" id="CAG8825255.1"/>
    </source>
</evidence>
<dbReference type="Proteomes" id="UP000789901">
    <property type="component" value="Unassembled WGS sequence"/>
</dbReference>
<feature type="non-terminal residue" evidence="1">
    <location>
        <position position="40"/>
    </location>
</feature>
<accession>A0ABN7WBE3</accession>
<keyword evidence="2" id="KW-1185">Reference proteome</keyword>
<protein>
    <submittedName>
        <fullName evidence="1">40252_t:CDS:1</fullName>
    </submittedName>
</protein>
<comment type="caution">
    <text evidence="1">The sequence shown here is derived from an EMBL/GenBank/DDBJ whole genome shotgun (WGS) entry which is preliminary data.</text>
</comment>
<proteinExistence type="predicted"/>
<reference evidence="1 2" key="1">
    <citation type="submission" date="2021-06" db="EMBL/GenBank/DDBJ databases">
        <authorList>
            <person name="Kallberg Y."/>
            <person name="Tangrot J."/>
            <person name="Rosling A."/>
        </authorList>
    </citation>
    <scope>NUCLEOTIDE SEQUENCE [LARGE SCALE GENOMIC DNA]</scope>
    <source>
        <strain evidence="1 2">120-4 pot B 10/14</strain>
    </source>
</reference>
<evidence type="ECO:0000313" key="2">
    <source>
        <dbReference type="Proteomes" id="UP000789901"/>
    </source>
</evidence>
<sequence length="40" mass="4274">MENGNRLVSLIENRSCPSHVQPVDMSGGGAFTLSVVDLKD</sequence>
<organism evidence="1 2">
    <name type="scientific">Gigaspora margarita</name>
    <dbReference type="NCBI Taxonomy" id="4874"/>
    <lineage>
        <taxon>Eukaryota</taxon>
        <taxon>Fungi</taxon>
        <taxon>Fungi incertae sedis</taxon>
        <taxon>Mucoromycota</taxon>
        <taxon>Glomeromycotina</taxon>
        <taxon>Glomeromycetes</taxon>
        <taxon>Diversisporales</taxon>
        <taxon>Gigasporaceae</taxon>
        <taxon>Gigaspora</taxon>
    </lineage>
</organism>
<name>A0ABN7WBE3_GIGMA</name>
<dbReference type="EMBL" id="CAJVQB010037495">
    <property type="protein sequence ID" value="CAG8825255.1"/>
    <property type="molecule type" value="Genomic_DNA"/>
</dbReference>
<gene>
    <name evidence="1" type="ORF">GMARGA_LOCUS28798</name>
</gene>